<reference evidence="3 4" key="1">
    <citation type="submission" date="2013-09" db="EMBL/GenBank/DDBJ databases">
        <title>Corchorus capsularis genome sequencing.</title>
        <authorList>
            <person name="Alam M."/>
            <person name="Haque M.S."/>
            <person name="Islam M.S."/>
            <person name="Emdad E.M."/>
            <person name="Islam M.M."/>
            <person name="Ahmed B."/>
            <person name="Halim A."/>
            <person name="Hossen Q.M.M."/>
            <person name="Hossain M.Z."/>
            <person name="Ahmed R."/>
            <person name="Khan M.M."/>
            <person name="Islam R."/>
            <person name="Rashid M.M."/>
            <person name="Khan S.A."/>
            <person name="Rahman M.S."/>
            <person name="Alam M."/>
        </authorList>
    </citation>
    <scope>NUCLEOTIDE SEQUENCE [LARGE SCALE GENOMIC DNA]</scope>
    <source>
        <strain evidence="4">cv. CVL-1</strain>
        <tissue evidence="3">Whole seedling</tissue>
    </source>
</reference>
<dbReference type="PANTHER" id="PTHR28674:SF1">
    <property type="entry name" value="NOP PROTEIN CHAPERONE 1"/>
    <property type="match status" value="1"/>
</dbReference>
<keyword evidence="4" id="KW-1185">Reference proteome</keyword>
<dbReference type="PANTHER" id="PTHR28674">
    <property type="entry name" value="SIMILAR TO DNA SEGMENT, CHR 10, WAYNE STATE UNIVERSITY 102,-EXPRESSED"/>
    <property type="match status" value="1"/>
</dbReference>
<evidence type="ECO:0000256" key="1">
    <source>
        <dbReference type="SAM" id="MobiDB-lite"/>
    </source>
</evidence>
<keyword evidence="2" id="KW-1133">Transmembrane helix</keyword>
<dbReference type="Proteomes" id="UP000188268">
    <property type="component" value="Unassembled WGS sequence"/>
</dbReference>
<feature type="compositionally biased region" description="Basic and acidic residues" evidence="1">
    <location>
        <begin position="199"/>
        <end position="209"/>
    </location>
</feature>
<dbReference type="InterPro" id="IPR027921">
    <property type="entry name" value="NOPCHAP1"/>
</dbReference>
<gene>
    <name evidence="3" type="ORF">CCACVL1_05451</name>
</gene>
<feature type="region of interest" description="Disordered" evidence="1">
    <location>
        <begin position="163"/>
        <end position="223"/>
    </location>
</feature>
<dbReference type="Gramene" id="OMO95280">
    <property type="protein sequence ID" value="OMO95280"/>
    <property type="gene ID" value="CCACVL1_05451"/>
</dbReference>
<accession>A0A1R3JKF0</accession>
<organism evidence="3 4">
    <name type="scientific">Corchorus capsularis</name>
    <name type="common">Jute</name>
    <dbReference type="NCBI Taxonomy" id="210143"/>
    <lineage>
        <taxon>Eukaryota</taxon>
        <taxon>Viridiplantae</taxon>
        <taxon>Streptophyta</taxon>
        <taxon>Embryophyta</taxon>
        <taxon>Tracheophyta</taxon>
        <taxon>Spermatophyta</taxon>
        <taxon>Magnoliopsida</taxon>
        <taxon>eudicotyledons</taxon>
        <taxon>Gunneridae</taxon>
        <taxon>Pentapetalae</taxon>
        <taxon>rosids</taxon>
        <taxon>malvids</taxon>
        <taxon>Malvales</taxon>
        <taxon>Malvaceae</taxon>
        <taxon>Grewioideae</taxon>
        <taxon>Apeibeae</taxon>
        <taxon>Corchorus</taxon>
    </lineage>
</organism>
<evidence type="ECO:0000256" key="2">
    <source>
        <dbReference type="SAM" id="Phobius"/>
    </source>
</evidence>
<dbReference type="GO" id="GO:0000492">
    <property type="term" value="P:box C/D snoRNP assembly"/>
    <property type="evidence" value="ECO:0007669"/>
    <property type="project" value="InterPro"/>
</dbReference>
<dbReference type="AlphaFoldDB" id="A0A1R3JKF0"/>
<dbReference type="OrthoDB" id="1112980at2759"/>
<dbReference type="OMA" id="CQPVIPL"/>
<evidence type="ECO:0000313" key="4">
    <source>
        <dbReference type="Proteomes" id="UP000188268"/>
    </source>
</evidence>
<dbReference type="Pfam" id="PF15370">
    <property type="entry name" value="NOPCHAP1"/>
    <property type="match status" value="1"/>
</dbReference>
<dbReference type="EMBL" id="AWWV01007683">
    <property type="protein sequence ID" value="OMO95280.1"/>
    <property type="molecule type" value="Genomic_DNA"/>
</dbReference>
<keyword evidence="2" id="KW-0812">Transmembrane</keyword>
<dbReference type="STRING" id="210143.A0A1R3JKF0"/>
<name>A0A1R3JKF0_COCAP</name>
<comment type="caution">
    <text evidence="3">The sequence shown here is derived from an EMBL/GenBank/DDBJ whole genome shotgun (WGS) entry which is preliminary data.</text>
</comment>
<evidence type="ECO:0000313" key="3">
    <source>
        <dbReference type="EMBL" id="OMO95280.1"/>
    </source>
</evidence>
<sequence>MKERVRSNLVRSVIVVVGSLAFGNLVCVCLFSHNYTEMGSTSKDLLRFEHKTSSISPLESALLVCDKKDSSSECKFDPAKKPTITPVPSSQVLGKVKDFLGVMAEANKRLELDAKNNSQAYDIEVLNGNESEVIEMDLMLGVADLHTPEALAAAESAIAGNQPAIPLAGSSSESESDDSSEDSDHNEESNNNGCDDNETSSHSKLEAARKNRSKKRPRIVELP</sequence>
<feature type="transmembrane region" description="Helical" evidence="2">
    <location>
        <begin position="12"/>
        <end position="33"/>
    </location>
</feature>
<proteinExistence type="predicted"/>
<dbReference type="GO" id="GO:0062064">
    <property type="term" value="F:box C/D methylation guide snoRNP complex binding"/>
    <property type="evidence" value="ECO:0007669"/>
    <property type="project" value="TreeGrafter"/>
</dbReference>
<protein>
    <submittedName>
        <fullName evidence="3">Uncharacterized protein</fullName>
    </submittedName>
</protein>
<keyword evidence="2" id="KW-0472">Membrane</keyword>